<dbReference type="Pfam" id="PF04536">
    <property type="entry name" value="TPM_phosphatase"/>
    <property type="match status" value="1"/>
</dbReference>
<dbReference type="AlphaFoldDB" id="A0A8J8CMA0"/>
<evidence type="ECO:0000313" key="3">
    <source>
        <dbReference type="EMBL" id="NDJ17027.1"/>
    </source>
</evidence>
<dbReference type="Gene3D" id="3.10.310.50">
    <property type="match status" value="1"/>
</dbReference>
<evidence type="ECO:0000313" key="4">
    <source>
        <dbReference type="Proteomes" id="UP000646053"/>
    </source>
</evidence>
<evidence type="ECO:0000256" key="1">
    <source>
        <dbReference type="SAM" id="Phobius"/>
    </source>
</evidence>
<dbReference type="Proteomes" id="UP000646053">
    <property type="component" value="Unassembled WGS sequence"/>
</dbReference>
<gene>
    <name evidence="3" type="ORF">GS601_06950</name>
</gene>
<proteinExistence type="predicted"/>
<dbReference type="PANTHER" id="PTHR30373">
    <property type="entry name" value="UPF0603 PROTEIN YGCG"/>
    <property type="match status" value="1"/>
</dbReference>
<dbReference type="NCBIfam" id="NF047379">
    <property type="entry name" value="photo_II_Psb32"/>
    <property type="match status" value="1"/>
</dbReference>
<protein>
    <submittedName>
        <fullName evidence="3">YgcG family protein</fullName>
    </submittedName>
</protein>
<dbReference type="InterPro" id="IPR007621">
    <property type="entry name" value="TPM_dom"/>
</dbReference>
<organism evidence="3 4">
    <name type="scientific">Myxacorys almedinensis A</name>
    <dbReference type="NCBI Taxonomy" id="2690445"/>
    <lineage>
        <taxon>Bacteria</taxon>
        <taxon>Bacillati</taxon>
        <taxon>Cyanobacteriota</taxon>
        <taxon>Cyanophyceae</taxon>
        <taxon>Leptolyngbyales</taxon>
        <taxon>Leptolyngbyaceae</taxon>
        <taxon>Myxacorys</taxon>
        <taxon>Myxacorys almedinensis</taxon>
    </lineage>
</organism>
<accession>A0A8J8CMA0</accession>
<dbReference type="PROSITE" id="PS51257">
    <property type="entry name" value="PROKAR_LIPOPROTEIN"/>
    <property type="match status" value="1"/>
</dbReference>
<reference evidence="3" key="1">
    <citation type="submission" date="2019-12" db="EMBL/GenBank/DDBJ databases">
        <title>High-Quality draft genome sequences of three cyanobacteria isolated from the limestone walls of the Old Cathedral of Coimbra.</title>
        <authorList>
            <person name="Tiago I."/>
            <person name="Soares F."/>
            <person name="Portugal A."/>
        </authorList>
    </citation>
    <scope>NUCLEOTIDE SEQUENCE</scope>
    <source>
        <strain evidence="3">A</strain>
    </source>
</reference>
<name>A0A8J8CMA0_9CYAN</name>
<dbReference type="RefSeq" id="WP_162422545.1">
    <property type="nucleotide sequence ID" value="NZ_WVIE01000006.1"/>
</dbReference>
<evidence type="ECO:0000259" key="2">
    <source>
        <dbReference type="Pfam" id="PF04536"/>
    </source>
</evidence>
<keyword evidence="4" id="KW-1185">Reference proteome</keyword>
<dbReference type="PANTHER" id="PTHR30373:SF2">
    <property type="entry name" value="UPF0603 PROTEIN YGCG"/>
    <property type="match status" value="1"/>
</dbReference>
<keyword evidence="1" id="KW-0812">Transmembrane</keyword>
<dbReference type="EMBL" id="WVIE01000006">
    <property type="protein sequence ID" value="NDJ17027.1"/>
    <property type="molecule type" value="Genomic_DNA"/>
</dbReference>
<feature type="domain" description="TPM" evidence="2">
    <location>
        <begin position="46"/>
        <end position="171"/>
    </location>
</feature>
<feature type="transmembrane region" description="Helical" evidence="1">
    <location>
        <begin position="205"/>
        <end position="227"/>
    </location>
</feature>
<comment type="caution">
    <text evidence="3">The sequence shown here is derived from an EMBL/GenBank/DDBJ whole genome shotgun (WGS) entry which is preliminary data.</text>
</comment>
<keyword evidence="1" id="KW-0472">Membrane</keyword>
<keyword evidence="1" id="KW-1133">Transmembrane helix</keyword>
<sequence length="229" mass="25737">MKKLLPWFYQRWLLPLPLIVLSCFWMAPAIATSLYDVPIVSNDTHVVDLADIVSRINEGKLNTTLNELADKTGQKVHYVTIRRLDYDETIDSFTEKLFQQWFPTPEVAATQTLIVVDSLTNNSSIYTGSKVKELMPDAIAQSVSQETIQEPLRQGNRYNQAFLDASDRLVAVLSGEADPGPPEVKDTVQVEGTFATPEETQKSNAIPWVIGLLLAATIVPMATYYWYVR</sequence>